<protein>
    <submittedName>
        <fullName evidence="1">Uncharacterized protein</fullName>
    </submittedName>
</protein>
<sequence>VHCHHHRISALQHRPVSTIDLRRTPMIVHRRTPMIDHHRIFKKCFNRRLHETISTSSF</sequence>
<organism evidence="1 2">
    <name type="scientific">Adineta ricciae</name>
    <name type="common">Rotifer</name>
    <dbReference type="NCBI Taxonomy" id="249248"/>
    <lineage>
        <taxon>Eukaryota</taxon>
        <taxon>Metazoa</taxon>
        <taxon>Spiralia</taxon>
        <taxon>Gnathifera</taxon>
        <taxon>Rotifera</taxon>
        <taxon>Eurotatoria</taxon>
        <taxon>Bdelloidea</taxon>
        <taxon>Adinetida</taxon>
        <taxon>Adinetidae</taxon>
        <taxon>Adineta</taxon>
    </lineage>
</organism>
<dbReference type="EMBL" id="CAJNOR010016681">
    <property type="protein sequence ID" value="CAF1685685.1"/>
    <property type="molecule type" value="Genomic_DNA"/>
</dbReference>
<proteinExistence type="predicted"/>
<evidence type="ECO:0000313" key="1">
    <source>
        <dbReference type="EMBL" id="CAF1685685.1"/>
    </source>
</evidence>
<gene>
    <name evidence="1" type="ORF">XAT740_LOCUS61848</name>
</gene>
<dbReference type="AlphaFoldDB" id="A0A816HCV6"/>
<accession>A0A816HCV6</accession>
<dbReference type="Proteomes" id="UP000663828">
    <property type="component" value="Unassembled WGS sequence"/>
</dbReference>
<keyword evidence="2" id="KW-1185">Reference proteome</keyword>
<evidence type="ECO:0000313" key="2">
    <source>
        <dbReference type="Proteomes" id="UP000663828"/>
    </source>
</evidence>
<reference evidence="1" key="1">
    <citation type="submission" date="2021-02" db="EMBL/GenBank/DDBJ databases">
        <authorList>
            <person name="Nowell W R."/>
        </authorList>
    </citation>
    <scope>NUCLEOTIDE SEQUENCE</scope>
</reference>
<feature type="non-terminal residue" evidence="1">
    <location>
        <position position="1"/>
    </location>
</feature>
<name>A0A816HCV6_ADIRI</name>
<comment type="caution">
    <text evidence="1">The sequence shown here is derived from an EMBL/GenBank/DDBJ whole genome shotgun (WGS) entry which is preliminary data.</text>
</comment>